<sequence>MASSTSDLKRSNAVKHPQLERSPSTAFLVSGISVLADPFQDTRAVVKPREETQAPANPFKDAPEFTPDKVIKMAESASPIGIANLPNQRHKIVAKRGAAFTIMVAGESGLGKTTFINTLFSTTIKNYADHKRRHAKQVDKTVEIEITKAELEEKFFKVRLTVIDTPGFGDYVNNRDSWQPIIEFLDDQHESYMLQEQQPRRTEKIDLRVHACLYFIRPTGHTLKPLDIEVMKRLCTRVNLIPVVAKADTLSPADLAKFKHRIQNVIEAQGIKIYQPPLEEDDEAGLQHARSLINAMPFSVIGSEKDVQTNDGRTVKGRQYAWGVAEVENEEHCDFKKLRAILIRTHMLDLIHTTEENHYEAYRAQQMETRKFGEARPRKLDNPKFKEEEEALRKRFTEQVKVEEQRFRQWEQKLISERDRLNKDLEQSHAIIKGLEGEVEGMQGSVTRSHGRPVHAISYSAGLGQYILTGSADRLIRLYNPHPPTTSTSSSSTSSSIHHPTTSLTNRSSNVTSPCLPEGRLIQTYAAHGYEVLDLCVSADNARFASVGGDKSVFHWDVATAKTLRRWAGHAGRVNCCTFGGEGEAVVLSGSYDGTVRLWDTKSQSTKPLMTLSEARDSVSALSVVGHEIMTGSVDGRVRVYDLRRGVVGVDVVGYPVTSLTPTRANDALLLSTLDSSLRLLDRSNGALLRRYTSTFPASNEGAGSGAGAVAGINGGSSRGSGSGAGSSPDRHYMNENYRIRSTFALNDSVAVSGAEDGSIWVWDVLDGSVRHRLFHDSRSANVDDGSTPATGSAEGKGGNKRAVVSAVAFNEARREWVSAGGDGVVVVWGGP</sequence>
<dbReference type="GO" id="GO:0032156">
    <property type="term" value="C:septin cytoskeleton"/>
    <property type="evidence" value="ECO:0007669"/>
    <property type="project" value="UniProtKB-ARBA"/>
</dbReference>
<dbReference type="Pfam" id="PF00400">
    <property type="entry name" value="WD40"/>
    <property type="match status" value="4"/>
</dbReference>
<dbReference type="PANTHER" id="PTHR18884">
    <property type="entry name" value="SEPTIN"/>
    <property type="match status" value="1"/>
</dbReference>
<dbReference type="OrthoDB" id="416553at2759"/>
<dbReference type="GO" id="GO:0005525">
    <property type="term" value="F:GTP binding"/>
    <property type="evidence" value="ECO:0007669"/>
    <property type="project" value="UniProtKB-KW"/>
</dbReference>
<reference evidence="10 11" key="1">
    <citation type="submission" date="2017-03" db="EMBL/GenBank/DDBJ databases">
        <title>Genomes of endolithic fungi from Antarctica.</title>
        <authorList>
            <person name="Coleine C."/>
            <person name="Masonjones S."/>
            <person name="Stajich J.E."/>
        </authorList>
    </citation>
    <scope>NUCLEOTIDE SEQUENCE [LARGE SCALE GENOMIC DNA]</scope>
    <source>
        <strain evidence="10 11">CCFEE 5187</strain>
    </source>
</reference>
<evidence type="ECO:0000256" key="8">
    <source>
        <dbReference type="SAM" id="MobiDB-lite"/>
    </source>
</evidence>
<dbReference type="EMBL" id="NAJN01000636">
    <property type="protein sequence ID" value="TKA70527.1"/>
    <property type="molecule type" value="Genomic_DNA"/>
</dbReference>
<name>A0A4U0X4C3_9PEZI</name>
<protein>
    <recommendedName>
        <fullName evidence="9">Septin-type G domain-containing protein</fullName>
    </recommendedName>
</protein>
<dbReference type="STRING" id="331657.A0A4U0X4C3"/>
<feature type="repeat" description="WD" evidence="5">
    <location>
        <begin position="567"/>
        <end position="609"/>
    </location>
</feature>
<dbReference type="Proteomes" id="UP000308768">
    <property type="component" value="Unassembled WGS sequence"/>
</dbReference>
<feature type="repeat" description="WD" evidence="5">
    <location>
        <begin position="447"/>
        <end position="480"/>
    </location>
</feature>
<dbReference type="InterPro" id="IPR015943">
    <property type="entry name" value="WD40/YVTN_repeat-like_dom_sf"/>
</dbReference>
<dbReference type="Gene3D" id="3.40.50.300">
    <property type="entry name" value="P-loop containing nucleotide triphosphate hydrolases"/>
    <property type="match status" value="1"/>
</dbReference>
<dbReference type="InterPro" id="IPR036322">
    <property type="entry name" value="WD40_repeat_dom_sf"/>
</dbReference>
<dbReference type="InterPro" id="IPR016491">
    <property type="entry name" value="Septin"/>
</dbReference>
<feature type="domain" description="Septin-type G" evidence="9">
    <location>
        <begin position="96"/>
        <end position="369"/>
    </location>
</feature>
<evidence type="ECO:0000313" key="11">
    <source>
        <dbReference type="Proteomes" id="UP000308768"/>
    </source>
</evidence>
<dbReference type="InterPro" id="IPR019775">
    <property type="entry name" value="WD40_repeat_CS"/>
</dbReference>
<evidence type="ECO:0000256" key="6">
    <source>
        <dbReference type="RuleBase" id="RU004560"/>
    </source>
</evidence>
<dbReference type="PROSITE" id="PS50294">
    <property type="entry name" value="WD_REPEATS_REGION"/>
    <property type="match status" value="1"/>
</dbReference>
<dbReference type="Pfam" id="PF00735">
    <property type="entry name" value="Septin"/>
    <property type="match status" value="1"/>
</dbReference>
<dbReference type="SUPFAM" id="SSF52540">
    <property type="entry name" value="P-loop containing nucleoside triphosphate hydrolases"/>
    <property type="match status" value="1"/>
</dbReference>
<keyword evidence="3 6" id="KW-0547">Nucleotide-binding</keyword>
<evidence type="ECO:0000256" key="5">
    <source>
        <dbReference type="PROSITE-ProRule" id="PRU00221"/>
    </source>
</evidence>
<feature type="region of interest" description="Disordered" evidence="8">
    <location>
        <begin position="779"/>
        <end position="801"/>
    </location>
</feature>
<feature type="repeat" description="WD" evidence="5">
    <location>
        <begin position="525"/>
        <end position="566"/>
    </location>
</feature>
<evidence type="ECO:0000313" key="10">
    <source>
        <dbReference type="EMBL" id="TKA70527.1"/>
    </source>
</evidence>
<keyword evidence="2" id="KW-0677">Repeat</keyword>
<keyword evidence="4 6" id="KW-0342">GTP-binding</keyword>
<dbReference type="CDD" id="cd01850">
    <property type="entry name" value="CDC_Septin"/>
    <property type="match status" value="1"/>
</dbReference>
<dbReference type="InterPro" id="IPR027417">
    <property type="entry name" value="P-loop_NTPase"/>
</dbReference>
<organism evidence="10 11">
    <name type="scientific">Cryomyces minteri</name>
    <dbReference type="NCBI Taxonomy" id="331657"/>
    <lineage>
        <taxon>Eukaryota</taxon>
        <taxon>Fungi</taxon>
        <taxon>Dikarya</taxon>
        <taxon>Ascomycota</taxon>
        <taxon>Pezizomycotina</taxon>
        <taxon>Dothideomycetes</taxon>
        <taxon>Dothideomycetes incertae sedis</taxon>
        <taxon>Cryomyces</taxon>
    </lineage>
</organism>
<evidence type="ECO:0000256" key="2">
    <source>
        <dbReference type="ARBA" id="ARBA00022737"/>
    </source>
</evidence>
<dbReference type="SUPFAM" id="SSF50978">
    <property type="entry name" value="WD40 repeat-like"/>
    <property type="match status" value="1"/>
</dbReference>
<feature type="region of interest" description="Disordered" evidence="8">
    <location>
        <begin position="479"/>
        <end position="511"/>
    </location>
</feature>
<dbReference type="AlphaFoldDB" id="A0A4U0X4C3"/>
<proteinExistence type="inferred from homology"/>
<keyword evidence="11" id="KW-1185">Reference proteome</keyword>
<gene>
    <name evidence="10" type="ORF">B0A49_04793</name>
</gene>
<feature type="region of interest" description="Disordered" evidence="8">
    <location>
        <begin position="1"/>
        <end position="20"/>
    </location>
</feature>
<dbReference type="PROSITE" id="PS51719">
    <property type="entry name" value="G_SEPTIN"/>
    <property type="match status" value="1"/>
</dbReference>
<evidence type="ECO:0000256" key="1">
    <source>
        <dbReference type="ARBA" id="ARBA00022574"/>
    </source>
</evidence>
<evidence type="ECO:0000256" key="3">
    <source>
        <dbReference type="ARBA" id="ARBA00022741"/>
    </source>
</evidence>
<dbReference type="InterPro" id="IPR001680">
    <property type="entry name" value="WD40_rpt"/>
</dbReference>
<dbReference type="FunFam" id="3.40.50.300:FF:000238">
    <property type="entry name" value="Cell division control 12"/>
    <property type="match status" value="1"/>
</dbReference>
<dbReference type="Gene3D" id="2.130.10.10">
    <property type="entry name" value="YVTN repeat-like/Quinoprotein amine dehydrogenase"/>
    <property type="match status" value="2"/>
</dbReference>
<comment type="similarity">
    <text evidence="6">Belongs to the TRAFAC class TrmE-Era-EngA-EngB-Septin-like GTPase superfamily. Septin GTPase family.</text>
</comment>
<comment type="caution">
    <text evidence="10">The sequence shown here is derived from an EMBL/GenBank/DDBJ whole genome shotgun (WGS) entry which is preliminary data.</text>
</comment>
<dbReference type="PROSITE" id="PS50082">
    <property type="entry name" value="WD_REPEATS_2"/>
    <property type="match status" value="3"/>
</dbReference>
<evidence type="ECO:0000256" key="4">
    <source>
        <dbReference type="ARBA" id="ARBA00023134"/>
    </source>
</evidence>
<accession>A0A4U0X4C3</accession>
<keyword evidence="7" id="KW-0175">Coiled coil</keyword>
<dbReference type="PRINTS" id="PR00320">
    <property type="entry name" value="GPROTEINBRPT"/>
</dbReference>
<dbReference type="InterPro" id="IPR020472">
    <property type="entry name" value="WD40_PAC1"/>
</dbReference>
<dbReference type="InterPro" id="IPR030379">
    <property type="entry name" value="G_SEPTIN_dom"/>
</dbReference>
<feature type="compositionally biased region" description="Low complexity" evidence="8">
    <location>
        <begin position="485"/>
        <end position="503"/>
    </location>
</feature>
<evidence type="ECO:0000256" key="7">
    <source>
        <dbReference type="SAM" id="Coils"/>
    </source>
</evidence>
<evidence type="ECO:0000259" key="9">
    <source>
        <dbReference type="PROSITE" id="PS51719"/>
    </source>
</evidence>
<dbReference type="PROSITE" id="PS00678">
    <property type="entry name" value="WD_REPEATS_1"/>
    <property type="match status" value="1"/>
</dbReference>
<dbReference type="GO" id="GO:0005938">
    <property type="term" value="C:cell cortex"/>
    <property type="evidence" value="ECO:0007669"/>
    <property type="project" value="UniProtKB-ARBA"/>
</dbReference>
<keyword evidence="1 5" id="KW-0853">WD repeat</keyword>
<dbReference type="SMART" id="SM00320">
    <property type="entry name" value="WD40"/>
    <property type="match status" value="6"/>
</dbReference>
<feature type="coiled-coil region" evidence="7">
    <location>
        <begin position="386"/>
        <end position="438"/>
    </location>
</feature>